<dbReference type="InterPro" id="IPR012337">
    <property type="entry name" value="RNaseH-like_sf"/>
</dbReference>
<evidence type="ECO:0000259" key="3">
    <source>
        <dbReference type="PROSITE" id="PS50994"/>
    </source>
</evidence>
<protein>
    <submittedName>
        <fullName evidence="4">Integrase, catalytic region</fullName>
    </submittedName>
</protein>
<dbReference type="GO" id="GO:0003676">
    <property type="term" value="F:nucleic acid binding"/>
    <property type="evidence" value="ECO:0007669"/>
    <property type="project" value="InterPro"/>
</dbReference>
<dbReference type="SUPFAM" id="SSF53098">
    <property type="entry name" value="Ribonuclease H-like"/>
    <property type="match status" value="1"/>
</dbReference>
<organism evidence="4">
    <name type="scientific">sediment metagenome</name>
    <dbReference type="NCBI Taxonomy" id="749907"/>
    <lineage>
        <taxon>unclassified sequences</taxon>
        <taxon>metagenomes</taxon>
        <taxon>ecological metagenomes</taxon>
    </lineage>
</organism>
<dbReference type="PROSITE" id="PS50532">
    <property type="entry name" value="HTH_IS408"/>
    <property type="match status" value="1"/>
</dbReference>
<dbReference type="GO" id="GO:0015074">
    <property type="term" value="P:DNA integration"/>
    <property type="evidence" value="ECO:0007669"/>
    <property type="project" value="InterPro"/>
</dbReference>
<evidence type="ECO:0000256" key="1">
    <source>
        <dbReference type="ARBA" id="ARBA00009277"/>
    </source>
</evidence>
<feature type="domain" description="Integrase catalytic" evidence="3">
    <location>
        <begin position="131"/>
        <end position="324"/>
    </location>
</feature>
<accession>D9PGS1</accession>
<reference evidence="4" key="1">
    <citation type="submission" date="2010-07" db="EMBL/GenBank/DDBJ databases">
        <authorList>
            <consortium name="CONSOLIDER consortium CSD2007-00005"/>
            <person name="Guazzaroni M.-E."/>
            <person name="Richter M."/>
            <person name="Garcia-Salamanca A."/>
            <person name="Yarza P."/>
            <person name="Ferrer M."/>
        </authorList>
    </citation>
    <scope>NUCLEOTIDE SEQUENCE</scope>
</reference>
<dbReference type="InterPro" id="IPR017895">
    <property type="entry name" value="HTH_IS408/IS1162_type"/>
</dbReference>
<dbReference type="EMBL" id="ADZX01000300">
    <property type="protein sequence ID" value="EFK97242.1"/>
    <property type="molecule type" value="Genomic_DNA"/>
</dbReference>
<dbReference type="AlphaFoldDB" id="D9PGS1"/>
<dbReference type="PANTHER" id="PTHR35004">
    <property type="entry name" value="TRANSPOSASE RV3428C-RELATED"/>
    <property type="match status" value="1"/>
</dbReference>
<dbReference type="Pfam" id="PF22483">
    <property type="entry name" value="Mu-transpos_C_2"/>
    <property type="match status" value="1"/>
</dbReference>
<dbReference type="Gene3D" id="3.30.420.10">
    <property type="entry name" value="Ribonuclease H-like superfamily/Ribonuclease H"/>
    <property type="match status" value="1"/>
</dbReference>
<gene>
    <name evidence="4" type="ORF">LDC_0718</name>
</gene>
<proteinExistence type="inferred from homology"/>
<evidence type="ECO:0000313" key="4">
    <source>
        <dbReference type="EMBL" id="EFK97242.1"/>
    </source>
</evidence>
<dbReference type="NCBIfam" id="NF033546">
    <property type="entry name" value="transpos_IS21"/>
    <property type="match status" value="1"/>
</dbReference>
<dbReference type="InterPro" id="IPR036397">
    <property type="entry name" value="RNaseH_sf"/>
</dbReference>
<comment type="similarity">
    <text evidence="1">Belongs to the transposase IS21/IS408/IS1162 family.</text>
</comment>
<feature type="domain" description="HTH IS408-type" evidence="2">
    <location>
        <begin position="4"/>
        <end position="85"/>
    </location>
</feature>
<dbReference type="PANTHER" id="PTHR35004:SF8">
    <property type="entry name" value="TRANSPOSASE RV3428C-RELATED"/>
    <property type="match status" value="1"/>
</dbReference>
<reference evidence="4" key="2">
    <citation type="journal article" date="2011" name="Microb. Ecol.">
        <title>Taxonomic and Functional Metagenomic Profiling of the Microbial Community in the Anoxic Sediment of a Sub-saline Shallow Lake (Laguna de Carrizo, Central Spain).</title>
        <authorList>
            <person name="Ferrer M."/>
            <person name="Guazzaroni M.E."/>
            <person name="Richter M."/>
            <person name="Garcia-Salamanca A."/>
            <person name="Yarza P."/>
            <person name="Suarez-Suarez A."/>
            <person name="Solano J."/>
            <person name="Alcaide M."/>
            <person name="van Dillewijn P."/>
            <person name="Molina-Henares M.A."/>
            <person name="Lopez-Cortes N."/>
            <person name="Al-Ramahi Y."/>
            <person name="Guerrero C."/>
            <person name="Acosta A."/>
            <person name="de Eugenio L.I."/>
            <person name="Martinez V."/>
            <person name="Marques S."/>
            <person name="Rojo F."/>
            <person name="Santero E."/>
            <person name="Genilloud O."/>
            <person name="Perez-Perez J."/>
            <person name="Rossello-Mora R."/>
            <person name="Ramos J.L."/>
        </authorList>
    </citation>
    <scope>NUCLEOTIDE SEQUENCE</scope>
</reference>
<comment type="caution">
    <text evidence="4">The sequence shown here is derived from an EMBL/GenBank/DDBJ whole genome shotgun (WGS) entry which is preliminary data.</text>
</comment>
<dbReference type="InterPro" id="IPR054353">
    <property type="entry name" value="IstA-like_C"/>
</dbReference>
<dbReference type="PROSITE" id="PS50994">
    <property type="entry name" value="INTEGRASE"/>
    <property type="match status" value="1"/>
</dbReference>
<dbReference type="InterPro" id="IPR001584">
    <property type="entry name" value="Integrase_cat-core"/>
</dbReference>
<name>D9PGS1_9ZZZZ</name>
<evidence type="ECO:0000259" key="2">
    <source>
        <dbReference type="PROSITE" id="PS50532"/>
    </source>
</evidence>
<sequence length="518" mass="59628">MRRAKEILRLKHALELTNRQIAASLKMSHVTVGTYLKLAESSGISWPLPEGVTENHLMELLRNSGDSPETARRPLPEMEWVYQEMKRKHVTLHLLWEEYRKEHREGYGYTRFCGYYKAFKSRQEVSLRQEYKAGERMFVDWAGDTVTLWDGKTGESRQVSLFIAVLGASNYTFARAFENRQQASWIQAHILAWEFFGGVARLTIPDNEKTGVTTAGRYEMDMHRTYEELAEHYGTVVIPARPREPRDKAKVESAVLNAERRILAVLRDQKFFSLGELNAAIERALSELNERPFQKMPGNRKLLFEQVERSTLSPLPVTRYEVATWTKAKVNIDYHIQVDWHLYSVPYHLVNEPVEVRLTSRTVEIIHNGTRVTMHQRSYLRGKATTDPMHRPKSHTEHLNWSPERLIEWAGNAIGINGRQVTSKILGSLPHPELGYRSCLGLIRLVRKYGADRTEQACVRAIRLDACSYRSVNSILKTGMDSQALEPHAAMSIAVHDNIRGADYYRTDEIERTGTHAE</sequence>